<proteinExistence type="predicted"/>
<feature type="compositionally biased region" description="Acidic residues" evidence="1">
    <location>
        <begin position="21"/>
        <end position="39"/>
    </location>
</feature>
<evidence type="ECO:0000313" key="2">
    <source>
        <dbReference type="EMBL" id="MBO4161227.1"/>
    </source>
</evidence>
<feature type="compositionally biased region" description="Gly residues" evidence="1">
    <location>
        <begin position="9"/>
        <end position="20"/>
    </location>
</feature>
<comment type="caution">
    <text evidence="2">The sequence shown here is derived from an EMBL/GenBank/DDBJ whole genome shotgun (WGS) entry which is preliminary data.</text>
</comment>
<evidence type="ECO:0000256" key="1">
    <source>
        <dbReference type="SAM" id="MobiDB-lite"/>
    </source>
</evidence>
<dbReference type="RefSeq" id="WP_208566904.1">
    <property type="nucleotide sequence ID" value="NZ_JAGFWR010000004.1"/>
</dbReference>
<name>A0ABS3V6H7_9ACTN</name>
<dbReference type="Proteomes" id="UP000671399">
    <property type="component" value="Unassembled WGS sequence"/>
</dbReference>
<organism evidence="2 3">
    <name type="scientific">Micromonospora antibiotica</name>
    <dbReference type="NCBI Taxonomy" id="2807623"/>
    <lineage>
        <taxon>Bacteria</taxon>
        <taxon>Bacillati</taxon>
        <taxon>Actinomycetota</taxon>
        <taxon>Actinomycetes</taxon>
        <taxon>Micromonosporales</taxon>
        <taxon>Micromonosporaceae</taxon>
        <taxon>Micromonospora</taxon>
    </lineage>
</organism>
<reference evidence="2 3" key="1">
    <citation type="submission" date="2021-03" db="EMBL/GenBank/DDBJ databases">
        <authorList>
            <person name="Lee D.-H."/>
        </authorList>
    </citation>
    <scope>NUCLEOTIDE SEQUENCE [LARGE SCALE GENOMIC DNA]</scope>
    <source>
        <strain evidence="2 3">MMS20-R2-23</strain>
    </source>
</reference>
<feature type="region of interest" description="Disordered" evidence="1">
    <location>
        <begin position="1"/>
        <end position="46"/>
    </location>
</feature>
<accession>A0ABS3V6H7</accession>
<keyword evidence="3" id="KW-1185">Reference proteome</keyword>
<gene>
    <name evidence="2" type="ORF">JQN83_10430</name>
</gene>
<dbReference type="EMBL" id="JAGFWR010000004">
    <property type="protein sequence ID" value="MBO4161227.1"/>
    <property type="molecule type" value="Genomic_DNA"/>
</dbReference>
<evidence type="ECO:0000313" key="3">
    <source>
        <dbReference type="Proteomes" id="UP000671399"/>
    </source>
</evidence>
<protein>
    <submittedName>
        <fullName evidence="2">Uncharacterized protein</fullName>
    </submittedName>
</protein>
<sequence>MAVIAARGRGAGVVPGGPDSGGDDSGGDGLVEDDAEDDGSGGSLGGGVAVVTGNDIRFPSDAVTRLADLCLVDGGLSGFGSAVWTNNSGQPIRPLQSFEVVRFPDVGTKQPSTRRFDDGR</sequence>